<dbReference type="PANTHER" id="PTHR22762:SF133">
    <property type="entry name" value="P-TYPE DOMAIN-CONTAINING PROTEIN"/>
    <property type="match status" value="1"/>
</dbReference>
<dbReference type="InterPro" id="IPR000322">
    <property type="entry name" value="Glyco_hydro_31_TIM"/>
</dbReference>
<gene>
    <name evidence="9" type="primary">modA</name>
    <name evidence="9" type="ORF">TRFO_08052</name>
</gene>
<keyword evidence="4" id="KW-0378">Hydrolase</keyword>
<dbReference type="Pfam" id="PF13802">
    <property type="entry name" value="Gal_mutarotas_2"/>
    <property type="match status" value="1"/>
</dbReference>
<feature type="transmembrane region" description="Helical" evidence="5">
    <location>
        <begin position="878"/>
        <end position="900"/>
    </location>
</feature>
<evidence type="ECO:0000313" key="9">
    <source>
        <dbReference type="EMBL" id="OHT00096.1"/>
    </source>
</evidence>
<dbReference type="InterPro" id="IPR017853">
    <property type="entry name" value="GH"/>
</dbReference>
<dbReference type="GO" id="GO:0030246">
    <property type="term" value="F:carbohydrate binding"/>
    <property type="evidence" value="ECO:0007669"/>
    <property type="project" value="InterPro"/>
</dbReference>
<dbReference type="CDD" id="cd06603">
    <property type="entry name" value="GH31_GANC_GANAB_alpha"/>
    <property type="match status" value="1"/>
</dbReference>
<reference evidence="9" key="1">
    <citation type="submission" date="2016-10" db="EMBL/GenBank/DDBJ databases">
        <authorList>
            <person name="Benchimol M."/>
            <person name="Almeida L.G."/>
            <person name="Vasconcelos A.T."/>
            <person name="Perreira-Neves A."/>
            <person name="Rosa I.A."/>
            <person name="Tasca T."/>
            <person name="Bogo M.R."/>
            <person name="de Souza W."/>
        </authorList>
    </citation>
    <scope>NUCLEOTIDE SEQUENCE [LARGE SCALE GENOMIC DNA]</scope>
    <source>
        <strain evidence="9">K</strain>
    </source>
</reference>
<dbReference type="PANTHER" id="PTHR22762">
    <property type="entry name" value="ALPHA-GLUCOSIDASE"/>
    <property type="match status" value="1"/>
</dbReference>
<keyword evidence="5" id="KW-0472">Membrane</keyword>
<keyword evidence="2" id="KW-0325">Glycoprotein</keyword>
<dbReference type="GO" id="GO:0005975">
    <property type="term" value="P:carbohydrate metabolic process"/>
    <property type="evidence" value="ECO:0007669"/>
    <property type="project" value="InterPro"/>
</dbReference>
<comment type="caution">
    <text evidence="9">The sequence shown here is derived from an EMBL/GenBank/DDBJ whole genome shotgun (WGS) entry which is preliminary data.</text>
</comment>
<dbReference type="OrthoDB" id="5839090at2759"/>
<sequence>MFFPLLFYVTSAYLPRRVCGNMTFCRENLNKHSSYHLQTDSILFQSNIFTAHIKSDDSQQTLKIILYFITNIGFRFRVEPTEKVLFKRFDLSNESLIINSEILNQKEFSRHTQYELYSMIYGFGKETAKIFYNPFKIVIESNEKEILTINSDNFLLFNNGNKIPEEIYDGYVDNVPNGDTSVSLDFSFPQQTFLSGFGCRPKTMNLEEGIFRMFNFGGFANYGAIPFFIAHSSSLSVNMASVFWINPTDTFIETKKTHKNVQNNLSNFENKTVNISKHNYFTGNNMKSNANKIRFLSEGGYIDTVISFGNFKKLMSSYTDLTGKPAMPPIYGFGYHQSRWGYKSQQYVEEVSTNLENAQIPFDVFWLDIDHLKGNAPFTIDDILFPKINEMFQMFKDKNRYVVRITDPHIHIKHKLAKEFEENNLLALYPNNNSAFHGICWPGESVWPDFLNPKARKWWAHQFTDLSSFPENVMIWNDMNEPSISKSIDGSFPKSVLHFDSFENREIHNIYGFLNTAATFQGLLERNSNERPFILSRSHFSGSQKHVWVWSGDNVATWDDLAISVVNTINFGLSGFPFVGSDIGGHYGNPSERLLLRWFQVAAWTSPFFREHSHIECQPREPYLYKSLQKPIIDHYKLLPVFYTAAKIANETGFPIVRPLWTEYPEFPMMHFIQDQVLVADSLLVCPILREIIDEKKETKLIPPPGLWYDFFNGEAMSAQRVYSLSDENIPVFLRGGRIVLTYSDVGATVNKTLTKPLTLHVALDESQCASGDVYFDDGHTFNFMKGEYFKKHFSFGKGILKMRTISRLGQTFPEYINDLKIDKIKFYGLQKKPELDFNGKIEKVNELWEIYDVNFSILGDFTLFDGYDDSGVKVRSFVFKGIILMLLISSLLPLIFHFLPMDKCEKKVTHHSSDDPLIGNKLSYGVYDVSESSSGSYSF</sequence>
<dbReference type="CDD" id="cd14752">
    <property type="entry name" value="GH31_N"/>
    <property type="match status" value="1"/>
</dbReference>
<accession>A0A1J4JNW4</accession>
<dbReference type="Proteomes" id="UP000179807">
    <property type="component" value="Unassembled WGS sequence"/>
</dbReference>
<dbReference type="Pfam" id="PF21365">
    <property type="entry name" value="Glyco_hydro_31_3rd"/>
    <property type="match status" value="1"/>
</dbReference>
<dbReference type="VEuPathDB" id="TrichDB:TRFO_08052"/>
<dbReference type="Gene3D" id="2.60.40.1180">
    <property type="entry name" value="Golgi alpha-mannosidase II"/>
    <property type="match status" value="2"/>
</dbReference>
<keyword evidence="5" id="KW-0812">Transmembrane</keyword>
<evidence type="ECO:0000259" key="7">
    <source>
        <dbReference type="Pfam" id="PF13802"/>
    </source>
</evidence>
<evidence type="ECO:0000313" key="10">
    <source>
        <dbReference type="Proteomes" id="UP000179807"/>
    </source>
</evidence>
<name>A0A1J4JNW4_9EUKA</name>
<dbReference type="InterPro" id="IPR013780">
    <property type="entry name" value="Glyco_hydro_b"/>
</dbReference>
<evidence type="ECO:0000256" key="3">
    <source>
        <dbReference type="ARBA" id="ARBA00041343"/>
    </source>
</evidence>
<dbReference type="RefSeq" id="XP_068353232.1">
    <property type="nucleotide sequence ID" value="XM_068494070.1"/>
</dbReference>
<dbReference type="Pfam" id="PF01055">
    <property type="entry name" value="Glyco_hydro_31_2nd"/>
    <property type="match status" value="1"/>
</dbReference>
<evidence type="ECO:0000256" key="5">
    <source>
        <dbReference type="SAM" id="Phobius"/>
    </source>
</evidence>
<evidence type="ECO:0000256" key="2">
    <source>
        <dbReference type="ARBA" id="ARBA00023180"/>
    </source>
</evidence>
<organism evidence="9 10">
    <name type="scientific">Tritrichomonas foetus</name>
    <dbReference type="NCBI Taxonomy" id="1144522"/>
    <lineage>
        <taxon>Eukaryota</taxon>
        <taxon>Metamonada</taxon>
        <taxon>Parabasalia</taxon>
        <taxon>Tritrichomonadida</taxon>
        <taxon>Tritrichomonadidae</taxon>
        <taxon>Tritrichomonas</taxon>
    </lineage>
</organism>
<dbReference type="SUPFAM" id="SSF51011">
    <property type="entry name" value="Glycosyl hydrolase domain"/>
    <property type="match status" value="1"/>
</dbReference>
<keyword evidence="5" id="KW-1133">Transmembrane helix</keyword>
<evidence type="ECO:0000259" key="8">
    <source>
        <dbReference type="Pfam" id="PF21365"/>
    </source>
</evidence>
<keyword evidence="10" id="KW-1185">Reference proteome</keyword>
<dbReference type="SUPFAM" id="SSF74650">
    <property type="entry name" value="Galactose mutarotase-like"/>
    <property type="match status" value="1"/>
</dbReference>
<dbReference type="InterPro" id="IPR025887">
    <property type="entry name" value="Glyco_hydro_31_N_dom"/>
</dbReference>
<comment type="similarity">
    <text evidence="1 4">Belongs to the glycosyl hydrolase 31 family.</text>
</comment>
<dbReference type="AlphaFoldDB" id="A0A1J4JNW4"/>
<evidence type="ECO:0000256" key="4">
    <source>
        <dbReference type="RuleBase" id="RU361185"/>
    </source>
</evidence>
<dbReference type="EMBL" id="MLAK01000971">
    <property type="protein sequence ID" value="OHT00096.1"/>
    <property type="molecule type" value="Genomic_DNA"/>
</dbReference>
<keyword evidence="4" id="KW-0326">Glycosidase</keyword>
<evidence type="ECO:0000259" key="6">
    <source>
        <dbReference type="Pfam" id="PF01055"/>
    </source>
</evidence>
<protein>
    <recommendedName>
        <fullName evidence="3">Maltase</fullName>
    </recommendedName>
</protein>
<feature type="domain" description="Glycosyl hydrolase family 31 C-terminal" evidence="8">
    <location>
        <begin position="653"/>
        <end position="740"/>
    </location>
</feature>
<dbReference type="SUPFAM" id="SSF51445">
    <property type="entry name" value="(Trans)glycosidases"/>
    <property type="match status" value="1"/>
</dbReference>
<dbReference type="InterPro" id="IPR048395">
    <property type="entry name" value="Glyco_hydro_31_C"/>
</dbReference>
<feature type="domain" description="Glycoside hydrolase family 31 N-terminal" evidence="7">
    <location>
        <begin position="70"/>
        <end position="252"/>
    </location>
</feature>
<dbReference type="GeneID" id="94828774"/>
<dbReference type="GO" id="GO:0004553">
    <property type="term" value="F:hydrolase activity, hydrolyzing O-glycosyl compounds"/>
    <property type="evidence" value="ECO:0007669"/>
    <property type="project" value="InterPro"/>
</dbReference>
<evidence type="ECO:0000256" key="1">
    <source>
        <dbReference type="ARBA" id="ARBA00007806"/>
    </source>
</evidence>
<dbReference type="Gene3D" id="3.20.20.80">
    <property type="entry name" value="Glycosidases"/>
    <property type="match status" value="2"/>
</dbReference>
<feature type="domain" description="Glycoside hydrolase family 31 TIM barrel" evidence="6">
    <location>
        <begin position="325"/>
        <end position="645"/>
    </location>
</feature>
<dbReference type="Gene3D" id="2.60.40.1760">
    <property type="entry name" value="glycosyl hydrolase (family 31)"/>
    <property type="match status" value="1"/>
</dbReference>
<proteinExistence type="inferred from homology"/>
<dbReference type="InterPro" id="IPR011013">
    <property type="entry name" value="Gal_mutarotase_sf_dom"/>
</dbReference>